<evidence type="ECO:0000259" key="5">
    <source>
        <dbReference type="PROSITE" id="PS50043"/>
    </source>
</evidence>
<reference evidence="8" key="1">
    <citation type="journal article" date="2019" name="Int. J. Syst. Evol. Microbiol.">
        <title>The Global Catalogue of Microorganisms (GCM) 10K type strain sequencing project: providing services to taxonomists for standard genome sequencing and annotation.</title>
        <authorList>
            <consortium name="The Broad Institute Genomics Platform"/>
            <consortium name="The Broad Institute Genome Sequencing Center for Infectious Disease"/>
            <person name="Wu L."/>
            <person name="Ma J."/>
        </authorList>
    </citation>
    <scope>NUCLEOTIDE SEQUENCE [LARGE SCALE GENOMIC DNA]</scope>
    <source>
        <strain evidence="8">JCM 18715</strain>
    </source>
</reference>
<gene>
    <name evidence="7" type="primary">fixJ_2</name>
    <name evidence="7" type="ORF">GCM10025770_35090</name>
</gene>
<dbReference type="InterPro" id="IPR011006">
    <property type="entry name" value="CheY-like_superfamily"/>
</dbReference>
<evidence type="ECO:0000259" key="6">
    <source>
        <dbReference type="PROSITE" id="PS50110"/>
    </source>
</evidence>
<dbReference type="PROSITE" id="PS00622">
    <property type="entry name" value="HTH_LUXR_1"/>
    <property type="match status" value="1"/>
</dbReference>
<evidence type="ECO:0000256" key="2">
    <source>
        <dbReference type="ARBA" id="ARBA00023125"/>
    </source>
</evidence>
<name>A0ABP9R3H6_9RHOO</name>
<dbReference type="SMART" id="SM00421">
    <property type="entry name" value="HTH_LUXR"/>
    <property type="match status" value="1"/>
</dbReference>
<dbReference type="SUPFAM" id="SSF52172">
    <property type="entry name" value="CheY-like"/>
    <property type="match status" value="1"/>
</dbReference>
<dbReference type="SUPFAM" id="SSF46894">
    <property type="entry name" value="C-terminal effector domain of the bipartite response regulators"/>
    <property type="match status" value="1"/>
</dbReference>
<dbReference type="InterPro" id="IPR001789">
    <property type="entry name" value="Sig_transdc_resp-reg_receiver"/>
</dbReference>
<dbReference type="EMBL" id="BAABLD010000017">
    <property type="protein sequence ID" value="GAA5171070.1"/>
    <property type="molecule type" value="Genomic_DNA"/>
</dbReference>
<dbReference type="CDD" id="cd17537">
    <property type="entry name" value="REC_FixJ"/>
    <property type="match status" value="1"/>
</dbReference>
<keyword evidence="4" id="KW-0597">Phosphoprotein</keyword>
<keyword evidence="3" id="KW-0804">Transcription</keyword>
<dbReference type="PANTHER" id="PTHR44688">
    <property type="entry name" value="DNA-BINDING TRANSCRIPTIONAL ACTIVATOR DEVR_DOSR"/>
    <property type="match status" value="1"/>
</dbReference>
<dbReference type="InterPro" id="IPR036388">
    <property type="entry name" value="WH-like_DNA-bd_sf"/>
</dbReference>
<comment type="caution">
    <text evidence="7">The sequence shown here is derived from an EMBL/GenBank/DDBJ whole genome shotgun (WGS) entry which is preliminary data.</text>
</comment>
<feature type="modified residue" description="4-aspartylphosphate" evidence="4">
    <location>
        <position position="69"/>
    </location>
</feature>
<dbReference type="Proteomes" id="UP001500547">
    <property type="component" value="Unassembled WGS sequence"/>
</dbReference>
<dbReference type="Pfam" id="PF00072">
    <property type="entry name" value="Response_reg"/>
    <property type="match status" value="1"/>
</dbReference>
<evidence type="ECO:0000256" key="1">
    <source>
        <dbReference type="ARBA" id="ARBA00023015"/>
    </source>
</evidence>
<dbReference type="PROSITE" id="PS50043">
    <property type="entry name" value="HTH_LUXR_2"/>
    <property type="match status" value="1"/>
</dbReference>
<dbReference type="InterPro" id="IPR016032">
    <property type="entry name" value="Sig_transdc_resp-reg_C-effctor"/>
</dbReference>
<keyword evidence="1" id="KW-0805">Transcription regulation</keyword>
<keyword evidence="8" id="KW-1185">Reference proteome</keyword>
<dbReference type="PANTHER" id="PTHR44688:SF16">
    <property type="entry name" value="DNA-BINDING TRANSCRIPTIONAL ACTIVATOR DEVR_DOSR"/>
    <property type="match status" value="1"/>
</dbReference>
<dbReference type="RefSeq" id="WP_345534416.1">
    <property type="nucleotide sequence ID" value="NZ_BAABLD010000017.1"/>
</dbReference>
<evidence type="ECO:0000256" key="3">
    <source>
        <dbReference type="ARBA" id="ARBA00023163"/>
    </source>
</evidence>
<accession>A0ABP9R3H6</accession>
<dbReference type="Gene3D" id="1.10.10.10">
    <property type="entry name" value="Winged helix-like DNA-binding domain superfamily/Winged helix DNA-binding domain"/>
    <property type="match status" value="1"/>
</dbReference>
<dbReference type="Pfam" id="PF00196">
    <property type="entry name" value="GerE"/>
    <property type="match status" value="1"/>
</dbReference>
<dbReference type="PRINTS" id="PR00038">
    <property type="entry name" value="HTHLUXR"/>
</dbReference>
<sequence>MSLNPNHNPSQTAEAARSQLVHIIDDDDALRDSLVWLLESTGLKVASYPSAEAFLEIWTPQLSGCLVLDIRMPGMSGLELHEKLNAMHSTLPVIFITGHGDVPMAVTALKKGAFDFIEKPFHDQDMLNLIEQCLERDRLENANRRAGAEAQRRIEQLTPREHEVLDLIVAGRLNKQIADELGISIKTVEVHRARVMEKMQADSLAELVQSVLHARGETAGA</sequence>
<dbReference type="InterPro" id="IPR000792">
    <property type="entry name" value="Tscrpt_reg_LuxR_C"/>
</dbReference>
<organism evidence="7 8">
    <name type="scientific">Viridibacterium curvum</name>
    <dbReference type="NCBI Taxonomy" id="1101404"/>
    <lineage>
        <taxon>Bacteria</taxon>
        <taxon>Pseudomonadati</taxon>
        <taxon>Pseudomonadota</taxon>
        <taxon>Betaproteobacteria</taxon>
        <taxon>Rhodocyclales</taxon>
        <taxon>Rhodocyclaceae</taxon>
        <taxon>Viridibacterium</taxon>
    </lineage>
</organism>
<keyword evidence="2" id="KW-0238">DNA-binding</keyword>
<evidence type="ECO:0000256" key="4">
    <source>
        <dbReference type="PROSITE-ProRule" id="PRU00169"/>
    </source>
</evidence>
<proteinExistence type="predicted"/>
<dbReference type="Gene3D" id="3.40.50.2300">
    <property type="match status" value="1"/>
</dbReference>
<evidence type="ECO:0000313" key="7">
    <source>
        <dbReference type="EMBL" id="GAA5171070.1"/>
    </source>
</evidence>
<feature type="domain" description="Response regulatory" evidence="6">
    <location>
        <begin position="20"/>
        <end position="134"/>
    </location>
</feature>
<dbReference type="SMART" id="SM00448">
    <property type="entry name" value="REC"/>
    <property type="match status" value="1"/>
</dbReference>
<dbReference type="CDD" id="cd06170">
    <property type="entry name" value="LuxR_C_like"/>
    <property type="match status" value="1"/>
</dbReference>
<feature type="domain" description="HTH luxR-type" evidence="5">
    <location>
        <begin position="150"/>
        <end position="215"/>
    </location>
</feature>
<evidence type="ECO:0000313" key="8">
    <source>
        <dbReference type="Proteomes" id="UP001500547"/>
    </source>
</evidence>
<protein>
    <submittedName>
        <fullName evidence="7">Oxygen response regulator transcription factor FixJ</fullName>
    </submittedName>
</protein>
<dbReference type="PROSITE" id="PS50110">
    <property type="entry name" value="RESPONSE_REGULATORY"/>
    <property type="match status" value="1"/>
</dbReference>